<sequence>MAGMLPGVECARRRRLYTNTTTSTNGVEGCSFTSTKHIHNDNSTRHPFSLYYPTNFESLMLSSPPSISQKEKRNVLKHEYLDEDMGGAAREAKQKLDDKFRERHSRLEAPKRKRPFWWFLVAYAPCNHQNTSSI</sequence>
<organism evidence="1 2">
    <name type="scientific">Stylosanthes scabra</name>
    <dbReference type="NCBI Taxonomy" id="79078"/>
    <lineage>
        <taxon>Eukaryota</taxon>
        <taxon>Viridiplantae</taxon>
        <taxon>Streptophyta</taxon>
        <taxon>Embryophyta</taxon>
        <taxon>Tracheophyta</taxon>
        <taxon>Spermatophyta</taxon>
        <taxon>Magnoliopsida</taxon>
        <taxon>eudicotyledons</taxon>
        <taxon>Gunneridae</taxon>
        <taxon>Pentapetalae</taxon>
        <taxon>rosids</taxon>
        <taxon>fabids</taxon>
        <taxon>Fabales</taxon>
        <taxon>Fabaceae</taxon>
        <taxon>Papilionoideae</taxon>
        <taxon>50 kb inversion clade</taxon>
        <taxon>dalbergioids sensu lato</taxon>
        <taxon>Dalbergieae</taxon>
        <taxon>Pterocarpus clade</taxon>
        <taxon>Stylosanthes</taxon>
    </lineage>
</organism>
<evidence type="ECO:0000313" key="1">
    <source>
        <dbReference type="EMBL" id="MED6180814.1"/>
    </source>
</evidence>
<dbReference type="Proteomes" id="UP001341840">
    <property type="component" value="Unassembled WGS sequence"/>
</dbReference>
<protein>
    <submittedName>
        <fullName evidence="1">Uncharacterized protein</fullName>
    </submittedName>
</protein>
<dbReference type="EMBL" id="JASCZI010181279">
    <property type="protein sequence ID" value="MED6180814.1"/>
    <property type="molecule type" value="Genomic_DNA"/>
</dbReference>
<reference evidence="1 2" key="1">
    <citation type="journal article" date="2023" name="Plants (Basel)">
        <title>Bridging the Gap: Combining Genomics and Transcriptomics Approaches to Understand Stylosanthes scabra, an Orphan Legume from the Brazilian Caatinga.</title>
        <authorList>
            <person name="Ferreira-Neto J.R.C."/>
            <person name="da Silva M.D."/>
            <person name="Binneck E."/>
            <person name="de Melo N.F."/>
            <person name="da Silva R.H."/>
            <person name="de Melo A.L.T.M."/>
            <person name="Pandolfi V."/>
            <person name="Bustamante F.O."/>
            <person name="Brasileiro-Vidal A.C."/>
            <person name="Benko-Iseppon A.M."/>
        </authorList>
    </citation>
    <scope>NUCLEOTIDE SEQUENCE [LARGE SCALE GENOMIC DNA]</scope>
    <source>
        <tissue evidence="1">Leaves</tissue>
    </source>
</reference>
<proteinExistence type="predicted"/>
<accession>A0ABU6W4T6</accession>
<evidence type="ECO:0000313" key="2">
    <source>
        <dbReference type="Proteomes" id="UP001341840"/>
    </source>
</evidence>
<comment type="caution">
    <text evidence="1">The sequence shown here is derived from an EMBL/GenBank/DDBJ whole genome shotgun (WGS) entry which is preliminary data.</text>
</comment>
<gene>
    <name evidence="1" type="ORF">PIB30_013898</name>
</gene>
<keyword evidence="2" id="KW-1185">Reference proteome</keyword>
<name>A0ABU6W4T6_9FABA</name>